<accession>A0AAW2HPI8</accession>
<evidence type="ECO:0008006" key="8">
    <source>
        <dbReference type="Google" id="ProtNLM"/>
    </source>
</evidence>
<keyword evidence="5 6" id="KW-0472">Membrane</keyword>
<evidence type="ECO:0000256" key="2">
    <source>
        <dbReference type="ARBA" id="ARBA00010131"/>
    </source>
</evidence>
<keyword evidence="4 6" id="KW-1133">Transmembrane helix</keyword>
<dbReference type="InterPro" id="IPR029454">
    <property type="entry name" value="ODR-4-like"/>
</dbReference>
<name>A0AAW2HPI8_9NEOP</name>
<dbReference type="PANTHER" id="PTHR33966:SF1">
    <property type="entry name" value="PROTEIN ODR-4 HOMOLOG"/>
    <property type="match status" value="1"/>
</dbReference>
<evidence type="ECO:0000313" key="7">
    <source>
        <dbReference type="EMBL" id="KAL0271849.1"/>
    </source>
</evidence>
<comment type="subcellular location">
    <subcellularLocation>
        <location evidence="1">Membrane</location>
    </subcellularLocation>
</comment>
<dbReference type="PANTHER" id="PTHR33966">
    <property type="entry name" value="PROTEIN ODR-4 HOMOLOG"/>
    <property type="match status" value="1"/>
</dbReference>
<dbReference type="GO" id="GO:0016020">
    <property type="term" value="C:membrane"/>
    <property type="evidence" value="ECO:0007669"/>
    <property type="project" value="UniProtKB-SubCell"/>
</dbReference>
<sequence length="456" mass="50860">MTKVVYAEESLLDCLRTLTDKSPTAVGLIIGQSLHSKDYVIHLARTPEERDKLIESPTSIQALTFKTVKDIHESVIADHAKHVTRMLPGGFCILGVFICSSTSIFGDALLEPTLKKMLICMKKIQLNEPFSLSKNESEKLMFHYNPADKKYLCKTLDVTNAMSSTFKQVDWKFQNIYTKWCQISSKFDMNWPAIGGRTSLHLKTQLKNFLSEVNNLLEPAIILINDKYMDPNNILEVVYTSKAAEKLKSGNDLQSLTASIFAPLKESSTNDDMVIVDCDVKLNIMGVLRSQVFLGSKVTFEEAVAAVKQDIARSLSARMELHWDSLIEEEYGSPEEKQTIHEPPRRVSVSLPNSYICFNDYIFPGEGAPEVISTFKELLDIEISEDNVNEEFEVHGDPSELYGRPDVNASTNSDDILSSTLPTGFLIAAISFAVLLIGIAIALHIQRNSAPGKKIS</sequence>
<evidence type="ECO:0000256" key="4">
    <source>
        <dbReference type="ARBA" id="ARBA00022989"/>
    </source>
</evidence>
<evidence type="ECO:0000256" key="6">
    <source>
        <dbReference type="SAM" id="Phobius"/>
    </source>
</evidence>
<dbReference type="GO" id="GO:0008104">
    <property type="term" value="P:intracellular protein localization"/>
    <property type="evidence" value="ECO:0007669"/>
    <property type="project" value="TreeGrafter"/>
</dbReference>
<dbReference type="Pfam" id="PF14778">
    <property type="entry name" value="ODR4-like"/>
    <property type="match status" value="1"/>
</dbReference>
<dbReference type="EMBL" id="JARGDH010000004">
    <property type="protein sequence ID" value="KAL0271848.1"/>
    <property type="molecule type" value="Genomic_DNA"/>
</dbReference>
<dbReference type="GO" id="GO:0012505">
    <property type="term" value="C:endomembrane system"/>
    <property type="evidence" value="ECO:0007669"/>
    <property type="project" value="TreeGrafter"/>
</dbReference>
<comment type="caution">
    <text evidence="7">The sequence shown here is derived from an EMBL/GenBank/DDBJ whole genome shotgun (WGS) entry which is preliminary data.</text>
</comment>
<proteinExistence type="inferred from homology"/>
<comment type="similarity">
    <text evidence="2">Belongs to the ODR-4 family.</text>
</comment>
<feature type="transmembrane region" description="Helical" evidence="6">
    <location>
        <begin position="425"/>
        <end position="445"/>
    </location>
</feature>
<gene>
    <name evidence="7" type="ORF">PYX00_008814</name>
</gene>
<evidence type="ECO:0000256" key="1">
    <source>
        <dbReference type="ARBA" id="ARBA00004370"/>
    </source>
</evidence>
<dbReference type="EMBL" id="JARGDH010000004">
    <property type="protein sequence ID" value="KAL0271849.1"/>
    <property type="molecule type" value="Genomic_DNA"/>
</dbReference>
<evidence type="ECO:0000256" key="5">
    <source>
        <dbReference type="ARBA" id="ARBA00023136"/>
    </source>
</evidence>
<reference evidence="7" key="1">
    <citation type="journal article" date="2024" name="Gigascience">
        <title>Chromosome-level genome of the poultry shaft louse Menopon gallinae provides insight into the host-switching and adaptive evolution of parasitic lice.</title>
        <authorList>
            <person name="Xu Y."/>
            <person name="Ma L."/>
            <person name="Liu S."/>
            <person name="Liang Y."/>
            <person name="Liu Q."/>
            <person name="He Z."/>
            <person name="Tian L."/>
            <person name="Duan Y."/>
            <person name="Cai W."/>
            <person name="Li H."/>
            <person name="Song F."/>
        </authorList>
    </citation>
    <scope>NUCLEOTIDE SEQUENCE</scope>
    <source>
        <strain evidence="7">Cailab_2023a</strain>
    </source>
</reference>
<protein>
    <recommendedName>
        <fullName evidence="8">Protein odr-4 homolog</fullName>
    </recommendedName>
</protein>
<organism evidence="7">
    <name type="scientific">Menopon gallinae</name>
    <name type="common">poultry shaft louse</name>
    <dbReference type="NCBI Taxonomy" id="328185"/>
    <lineage>
        <taxon>Eukaryota</taxon>
        <taxon>Metazoa</taxon>
        <taxon>Ecdysozoa</taxon>
        <taxon>Arthropoda</taxon>
        <taxon>Hexapoda</taxon>
        <taxon>Insecta</taxon>
        <taxon>Pterygota</taxon>
        <taxon>Neoptera</taxon>
        <taxon>Paraneoptera</taxon>
        <taxon>Psocodea</taxon>
        <taxon>Troctomorpha</taxon>
        <taxon>Phthiraptera</taxon>
        <taxon>Amblycera</taxon>
        <taxon>Menoponidae</taxon>
        <taxon>Menopon</taxon>
    </lineage>
</organism>
<evidence type="ECO:0000256" key="3">
    <source>
        <dbReference type="ARBA" id="ARBA00022692"/>
    </source>
</evidence>
<keyword evidence="3 6" id="KW-0812">Transmembrane</keyword>
<dbReference type="AlphaFoldDB" id="A0AAW2HPI8"/>